<gene>
    <name evidence="2" type="ORF">N7E81_06055</name>
</gene>
<feature type="chain" id="PRO_5046643715" evidence="1">
    <location>
        <begin position="20"/>
        <end position="374"/>
    </location>
</feature>
<evidence type="ECO:0000313" key="3">
    <source>
        <dbReference type="Proteomes" id="UP001062165"/>
    </source>
</evidence>
<protein>
    <submittedName>
        <fullName evidence="2">T9SS type A sorting domain-containing protein</fullName>
    </submittedName>
</protein>
<sequence length="374" mass="40426">MKNLICTLALSIASLSAYAQPCSSCNQGSATKTWEGDVSANWNDAANWSGNTLPTTQSVTIDGGSIVTYHPVISTNSTFSPADVFIQNGATLTIQADITITDDFFIRNGATLFIEGGSSTTGDDINLCKGGTINMSGGNVDNTNSSGLMRVCETQPAAATGTPQIIVTGGTFSSNGSEAESGDVEDYITVSSGGTYTEAGSSLPVDMISFTGVLHKKLISLRWVTGSEQNNSHFEIQRSEDQDYFETIGKVEGTGTTSNRQTYQFLDDSNQGEYYQLKQIDYDGKAKIYGPIRVSSEPLRNRSIHILKTGEGMLDISVTHAPKQCLMYNLTGHVVFDTPVSNHFTIDSRDFPKGIYVIKMHWDTDVITQKVFID</sequence>
<dbReference type="EMBL" id="CP106735">
    <property type="protein sequence ID" value="UXX80661.1"/>
    <property type="molecule type" value="Genomic_DNA"/>
</dbReference>
<dbReference type="RefSeq" id="WP_263052390.1">
    <property type="nucleotide sequence ID" value="NZ_CP106735.1"/>
</dbReference>
<keyword evidence="3" id="KW-1185">Reference proteome</keyword>
<reference evidence="2" key="1">
    <citation type="submission" date="2022-10" db="EMBL/GenBank/DDBJ databases">
        <title>Comparative genomics and taxonomic characterization of three novel marine species of genus Reichenbachiella exhibiting antioxidant and polysaccharide degradation activities.</title>
        <authorList>
            <person name="Muhammad N."/>
            <person name="Lee Y.-J."/>
            <person name="Ko J."/>
            <person name="Kim S.-G."/>
        </authorList>
    </citation>
    <scope>NUCLEOTIDE SEQUENCE</scope>
    <source>
        <strain evidence="2">Wsw4-B4</strain>
    </source>
</reference>
<keyword evidence="1" id="KW-0732">Signal</keyword>
<dbReference type="Proteomes" id="UP001062165">
    <property type="component" value="Chromosome"/>
</dbReference>
<feature type="signal peptide" evidence="1">
    <location>
        <begin position="1"/>
        <end position="19"/>
    </location>
</feature>
<name>A0ABY6D3C4_9BACT</name>
<organism evidence="2 3">
    <name type="scientific">Reichenbachiella carrageenanivorans</name>
    <dbReference type="NCBI Taxonomy" id="2979869"/>
    <lineage>
        <taxon>Bacteria</taxon>
        <taxon>Pseudomonadati</taxon>
        <taxon>Bacteroidota</taxon>
        <taxon>Cytophagia</taxon>
        <taxon>Cytophagales</taxon>
        <taxon>Reichenbachiellaceae</taxon>
        <taxon>Reichenbachiella</taxon>
    </lineage>
</organism>
<dbReference type="NCBIfam" id="TIGR04183">
    <property type="entry name" value="Por_Secre_tail"/>
    <property type="match status" value="1"/>
</dbReference>
<evidence type="ECO:0000313" key="2">
    <source>
        <dbReference type="EMBL" id="UXX80661.1"/>
    </source>
</evidence>
<evidence type="ECO:0000256" key="1">
    <source>
        <dbReference type="SAM" id="SignalP"/>
    </source>
</evidence>
<proteinExistence type="predicted"/>
<accession>A0ABY6D3C4</accession>
<dbReference type="InterPro" id="IPR026444">
    <property type="entry name" value="Secre_tail"/>
</dbReference>